<dbReference type="PANTHER" id="PTHR21342">
    <property type="entry name" value="PHOSPHOPANTETHEINE ADENYLYLTRANSFERASE"/>
    <property type="match status" value="1"/>
</dbReference>
<feature type="site" description="Transition state stabilizer" evidence="9">
    <location>
        <position position="20"/>
    </location>
</feature>
<feature type="binding site" evidence="9">
    <location>
        <position position="101"/>
    </location>
    <ligand>
        <name>ATP</name>
        <dbReference type="ChEBI" id="CHEBI:30616"/>
    </ligand>
</feature>
<organism evidence="11">
    <name type="scientific">uncultured Termite group 1 bacterium</name>
    <dbReference type="NCBI Taxonomy" id="167965"/>
    <lineage>
        <taxon>Bacteria</taxon>
        <taxon>Pseudomonadati</taxon>
        <taxon>Elusimicrobiota</taxon>
        <taxon>environmental samples</taxon>
    </lineage>
</organism>
<evidence type="ECO:0000256" key="3">
    <source>
        <dbReference type="ARBA" id="ARBA00022695"/>
    </source>
</evidence>
<evidence type="ECO:0000256" key="8">
    <source>
        <dbReference type="ARBA" id="ARBA00029346"/>
    </source>
</evidence>
<dbReference type="HAMAP" id="MF_00151">
    <property type="entry name" value="PPAT_bact"/>
    <property type="match status" value="1"/>
</dbReference>
<comment type="catalytic activity">
    <reaction evidence="8 9">
        <text>(R)-4'-phosphopantetheine + ATP + H(+) = 3'-dephospho-CoA + diphosphate</text>
        <dbReference type="Rhea" id="RHEA:19801"/>
        <dbReference type="ChEBI" id="CHEBI:15378"/>
        <dbReference type="ChEBI" id="CHEBI:30616"/>
        <dbReference type="ChEBI" id="CHEBI:33019"/>
        <dbReference type="ChEBI" id="CHEBI:57328"/>
        <dbReference type="ChEBI" id="CHEBI:61723"/>
        <dbReference type="EC" id="2.7.7.3"/>
    </reaction>
</comment>
<proteinExistence type="inferred from homology"/>
<keyword evidence="3 9" id="KW-0548">Nucleotidyltransferase</keyword>
<name>B1B5B2_9BACT</name>
<dbReference type="GO" id="GO:0005737">
    <property type="term" value="C:cytoplasm"/>
    <property type="evidence" value="ECO:0007669"/>
    <property type="project" value="UniProtKB-SubCell"/>
</dbReference>
<feature type="binding site" evidence="9">
    <location>
        <position position="20"/>
    </location>
    <ligand>
        <name>ATP</name>
        <dbReference type="ChEBI" id="CHEBI:30616"/>
    </ligand>
</feature>
<sequence length="170" mass="19336">MTKGILAVYPGSFDPPTNGHLDIIIRASHLFPKITIAVTKSINKKHIFSLQERINLLQKIIKNLKNVKVASFSGLLANYLAKINSFVLIRGLRALSDFEYEFQMALMNRNLNKKIETIFLMPDQSYTFLSSGMVREIAMLGGDTKDFVPECVKIELKKRSLDLLKDNFIE</sequence>
<dbReference type="PRINTS" id="PR01020">
    <property type="entry name" value="LPSBIOSNTHSS"/>
</dbReference>
<protein>
    <recommendedName>
        <fullName evidence="9">Phosphopantetheine adenylyltransferase</fullName>
        <ecNumber evidence="9">2.7.7.3</ecNumber>
    </recommendedName>
    <alternativeName>
        <fullName evidence="9">Dephospho-CoA pyrophosphorylase</fullName>
    </alternativeName>
    <alternativeName>
        <fullName evidence="9">Pantetheine-phosphate adenylyltransferase</fullName>
        <shortName evidence="9">PPAT</shortName>
    </alternativeName>
</protein>
<comment type="cofactor">
    <cofactor evidence="9">
        <name>Mg(2+)</name>
        <dbReference type="ChEBI" id="CHEBI:18420"/>
    </cofactor>
</comment>
<comment type="pathway">
    <text evidence="9">Cofactor biosynthesis; coenzyme A biosynthesis; CoA from (R)-pantothenate: step 4/5.</text>
</comment>
<dbReference type="EMBL" id="AB360900">
    <property type="protein sequence ID" value="BAG13455.1"/>
    <property type="molecule type" value="Genomic_DNA"/>
</dbReference>
<reference evidence="11" key="1">
    <citation type="journal article" date="2008" name="Proc. Natl. Acad. Sci. U.S.A.">
        <title>Complete genome of the uncultured termite group 1 bacteria in a single host protist cell.</title>
        <authorList>
            <person name="Hongoh Y."/>
            <person name="Sharma V.K."/>
            <person name="Prakash T."/>
            <person name="Noda S."/>
            <person name="Taylor T.D."/>
            <person name="Kudo T."/>
            <person name="Sakaki Y."/>
            <person name="Toyoda A."/>
            <person name="Hattori M."/>
            <person name="Ohkuma M."/>
        </authorList>
    </citation>
    <scope>NUCLEOTIDE SEQUENCE</scope>
</reference>
<feature type="binding site" evidence="9">
    <location>
        <position position="90"/>
    </location>
    <ligand>
        <name>substrate</name>
    </ligand>
</feature>
<evidence type="ECO:0000256" key="6">
    <source>
        <dbReference type="ARBA" id="ARBA00022842"/>
    </source>
</evidence>
<dbReference type="AlphaFoldDB" id="B1B5B2"/>
<dbReference type="EC" id="2.7.7.3" evidence="9"/>
<dbReference type="Pfam" id="PF01467">
    <property type="entry name" value="CTP_transf_like"/>
    <property type="match status" value="1"/>
</dbReference>
<evidence type="ECO:0000256" key="9">
    <source>
        <dbReference type="HAMAP-Rule" id="MF_00151"/>
    </source>
</evidence>
<keyword evidence="2 9" id="KW-0808">Transferase</keyword>
<evidence type="ECO:0000256" key="2">
    <source>
        <dbReference type="ARBA" id="ARBA00022679"/>
    </source>
</evidence>
<keyword evidence="6 9" id="KW-0460">Magnesium</keyword>
<keyword evidence="4 9" id="KW-0547">Nucleotide-binding</keyword>
<evidence type="ECO:0000313" key="11">
    <source>
        <dbReference type="EMBL" id="BAG13455.1"/>
    </source>
</evidence>
<keyword evidence="5 9" id="KW-0067">ATP-binding</keyword>
<feature type="binding site" evidence="9">
    <location>
        <begin position="126"/>
        <end position="132"/>
    </location>
    <ligand>
        <name>ATP</name>
        <dbReference type="ChEBI" id="CHEBI:30616"/>
    </ligand>
</feature>
<dbReference type="SUPFAM" id="SSF52374">
    <property type="entry name" value="Nucleotidylyl transferase"/>
    <property type="match status" value="1"/>
</dbReference>
<feature type="domain" description="Cytidyltransferase-like" evidence="10">
    <location>
        <begin position="8"/>
        <end position="136"/>
    </location>
</feature>
<dbReference type="InterPro" id="IPR014729">
    <property type="entry name" value="Rossmann-like_a/b/a_fold"/>
</dbReference>
<feature type="binding site" evidence="9">
    <location>
        <begin position="91"/>
        <end position="93"/>
    </location>
    <ligand>
        <name>ATP</name>
        <dbReference type="ChEBI" id="CHEBI:30616"/>
    </ligand>
</feature>
<feature type="binding site" evidence="9">
    <location>
        <begin position="12"/>
        <end position="13"/>
    </location>
    <ligand>
        <name>ATP</name>
        <dbReference type="ChEBI" id="CHEBI:30616"/>
    </ligand>
</feature>
<dbReference type="InterPro" id="IPR001980">
    <property type="entry name" value="PPAT"/>
</dbReference>
<comment type="function">
    <text evidence="9">Reversibly transfers an adenylyl group from ATP to 4'-phosphopantetheine, yielding dephospho-CoA (dPCoA) and pyrophosphate.</text>
</comment>
<dbReference type="Gene3D" id="3.40.50.620">
    <property type="entry name" value="HUPs"/>
    <property type="match status" value="1"/>
</dbReference>
<gene>
    <name evidence="9 11" type="primary">coaD</name>
</gene>
<dbReference type="GO" id="GO:0005524">
    <property type="term" value="F:ATP binding"/>
    <property type="evidence" value="ECO:0007669"/>
    <property type="project" value="UniProtKB-KW"/>
</dbReference>
<dbReference type="CDD" id="cd02163">
    <property type="entry name" value="PPAT"/>
    <property type="match status" value="1"/>
</dbReference>
<dbReference type="UniPathway" id="UPA00241">
    <property type="reaction ID" value="UER00355"/>
</dbReference>
<keyword evidence="1 9" id="KW-0963">Cytoplasm</keyword>
<accession>B1B5B2</accession>
<evidence type="ECO:0000259" key="10">
    <source>
        <dbReference type="Pfam" id="PF01467"/>
    </source>
</evidence>
<evidence type="ECO:0000256" key="7">
    <source>
        <dbReference type="ARBA" id="ARBA00022993"/>
    </source>
</evidence>
<comment type="subcellular location">
    <subcellularLocation>
        <location evidence="9">Cytoplasm</location>
    </subcellularLocation>
</comment>
<feature type="binding site" evidence="9">
    <location>
        <position position="76"/>
    </location>
    <ligand>
        <name>substrate</name>
    </ligand>
</feature>
<feature type="binding site" evidence="9">
    <location>
        <position position="44"/>
    </location>
    <ligand>
        <name>substrate</name>
    </ligand>
</feature>
<dbReference type="NCBIfam" id="TIGR00125">
    <property type="entry name" value="cyt_tran_rel"/>
    <property type="match status" value="1"/>
</dbReference>
<comment type="similarity">
    <text evidence="9">Belongs to the bacterial CoaD family.</text>
</comment>
<comment type="subunit">
    <text evidence="9">Homohexamer.</text>
</comment>
<dbReference type="InterPro" id="IPR004821">
    <property type="entry name" value="Cyt_trans-like"/>
</dbReference>
<dbReference type="GO" id="GO:0004595">
    <property type="term" value="F:pantetheine-phosphate adenylyltransferase activity"/>
    <property type="evidence" value="ECO:0007669"/>
    <property type="project" value="UniProtKB-UniRule"/>
</dbReference>
<dbReference type="NCBIfam" id="TIGR01510">
    <property type="entry name" value="coaD_prev_kdtB"/>
    <property type="match status" value="1"/>
</dbReference>
<keyword evidence="7 9" id="KW-0173">Coenzyme A biosynthesis</keyword>
<evidence type="ECO:0000256" key="1">
    <source>
        <dbReference type="ARBA" id="ARBA00022490"/>
    </source>
</evidence>
<feature type="binding site" evidence="9">
    <location>
        <position position="12"/>
    </location>
    <ligand>
        <name>substrate</name>
    </ligand>
</feature>
<dbReference type="PANTHER" id="PTHR21342:SF1">
    <property type="entry name" value="PHOSPHOPANTETHEINE ADENYLYLTRANSFERASE"/>
    <property type="match status" value="1"/>
</dbReference>
<evidence type="ECO:0000256" key="5">
    <source>
        <dbReference type="ARBA" id="ARBA00022840"/>
    </source>
</evidence>
<dbReference type="GO" id="GO:0015937">
    <property type="term" value="P:coenzyme A biosynthetic process"/>
    <property type="evidence" value="ECO:0007669"/>
    <property type="project" value="UniProtKB-UniRule"/>
</dbReference>
<evidence type="ECO:0000256" key="4">
    <source>
        <dbReference type="ARBA" id="ARBA00022741"/>
    </source>
</evidence>